<protein>
    <recommendedName>
        <fullName evidence="2">Fungal-type protein kinase domain-containing protein</fullName>
    </recommendedName>
</protein>
<accession>A0A8H2WC28</accession>
<feature type="compositionally biased region" description="Basic and acidic residues" evidence="1">
    <location>
        <begin position="579"/>
        <end position="594"/>
    </location>
</feature>
<evidence type="ECO:0000256" key="1">
    <source>
        <dbReference type="SAM" id="MobiDB-lite"/>
    </source>
</evidence>
<name>A0A8H2WC28_9AGAM</name>
<dbReference type="AlphaFoldDB" id="A0A8H2WC28"/>
<dbReference type="EMBL" id="CAJMWT010000788">
    <property type="protein sequence ID" value="CAE6352129.1"/>
    <property type="molecule type" value="Genomic_DNA"/>
</dbReference>
<dbReference type="PANTHER" id="PTHR38248:SF2">
    <property type="entry name" value="FUNK1 11"/>
    <property type="match status" value="1"/>
</dbReference>
<evidence type="ECO:0000313" key="3">
    <source>
        <dbReference type="EMBL" id="CAE6352129.1"/>
    </source>
</evidence>
<feature type="domain" description="Fungal-type protein kinase" evidence="2">
    <location>
        <begin position="635"/>
        <end position="675"/>
    </location>
</feature>
<feature type="region of interest" description="Disordered" evidence="1">
    <location>
        <begin position="574"/>
        <end position="594"/>
    </location>
</feature>
<reference evidence="3" key="1">
    <citation type="submission" date="2021-01" db="EMBL/GenBank/DDBJ databases">
        <authorList>
            <person name="Kaushik A."/>
        </authorList>
    </citation>
    <scope>NUCLEOTIDE SEQUENCE</scope>
    <source>
        <strain evidence="3">AG2-2IIIB</strain>
    </source>
</reference>
<dbReference type="Proteomes" id="UP000663843">
    <property type="component" value="Unassembled WGS sequence"/>
</dbReference>
<dbReference type="PANTHER" id="PTHR38248">
    <property type="entry name" value="FUNK1 6"/>
    <property type="match status" value="1"/>
</dbReference>
<sequence length="796" mass="90278">MELDMDRSLEKETRGEIFCDPSFVQNFLRIKKEHWHLLEAELGGLQMSQNTPDNTLKAESTLYKPILEVLQSIKNAVDTFRATHHLGTLGTSFCDSHKAATPGDGPDIPLLKPDLVLFEEHDLDRRSWETLMVPIEVKAKRTYLKVGMKLLARYARTVFAHQIHRRHLYGLVICKWAATFVRFDRSGIICSEPIDILESPEEFYRAFAGLMMLDRKAFGYDTAFTTVLTSGGRLEYYVDLPGTAFPSNDTDCVQPSPMPQRLELPTRRFKVKERLFHRKRICGQGSAILRLHEVQKCAKEPESEISLAGLVAHSLAESQSSQPAWEELSGAPEYVLKIQWRDPNKRREGTMMKYCEGEFGVAQCQWYSDALLWGASCHRPGAISCDACSDATPDQEVRPVENLEDIDVDIANEKLGKEPQHVEVDTDQFAAGLGVYRVTRIYSWALFSTVGRPLCTAESPRQFLEAVLDSLLGYWVVFNRGILHRHIGEGSILIADPGQGYNIRKWKLEQEPMGQTTGSQDELAESKRLAQETITRLGRDPSGFLWGFAQASTTGGLEHDIFRCPTAKRRCSDAQMSDAKAESDVEPPAKRERREAGVPGAVFIPDADEVRDKQKPEEPVLPTNMPKQLARIIPEYRTSAPAFTSIRVLKIGEDVRFTHGYMDDVESFFWVILWCVVKHKDPHSDENSNQRRTRTATSLLHKLNRLDPDLLEMADSKRSFLDDCTDSYKHRPCTMQRRLEDCQNSWASHPAIIDVIVNLGAHFHGLDTYKHGTYKCEPEVEFPKIVDIIVEGLKQL</sequence>
<dbReference type="InterPro" id="IPR040976">
    <property type="entry name" value="Pkinase_fungal"/>
</dbReference>
<evidence type="ECO:0000259" key="2">
    <source>
        <dbReference type="Pfam" id="PF17667"/>
    </source>
</evidence>
<proteinExistence type="predicted"/>
<feature type="domain" description="Fungal-type protein kinase" evidence="2">
    <location>
        <begin position="112"/>
        <end position="499"/>
    </location>
</feature>
<comment type="caution">
    <text evidence="3">The sequence shown here is derived from an EMBL/GenBank/DDBJ whole genome shotgun (WGS) entry which is preliminary data.</text>
</comment>
<organism evidence="3 4">
    <name type="scientific">Rhizoctonia solani</name>
    <dbReference type="NCBI Taxonomy" id="456999"/>
    <lineage>
        <taxon>Eukaryota</taxon>
        <taxon>Fungi</taxon>
        <taxon>Dikarya</taxon>
        <taxon>Basidiomycota</taxon>
        <taxon>Agaricomycotina</taxon>
        <taxon>Agaricomycetes</taxon>
        <taxon>Cantharellales</taxon>
        <taxon>Ceratobasidiaceae</taxon>
        <taxon>Rhizoctonia</taxon>
    </lineage>
</organism>
<dbReference type="Pfam" id="PF17667">
    <property type="entry name" value="Pkinase_fungal"/>
    <property type="match status" value="2"/>
</dbReference>
<evidence type="ECO:0000313" key="4">
    <source>
        <dbReference type="Proteomes" id="UP000663843"/>
    </source>
</evidence>
<gene>
    <name evidence="3" type="ORF">RDB_LOCUS7364</name>
</gene>